<accession>A0ABY6MA88</accession>
<proteinExistence type="predicted"/>
<organism evidence="6 7">
    <name type="scientific">Moraxella bovis</name>
    <dbReference type="NCBI Taxonomy" id="476"/>
    <lineage>
        <taxon>Bacteria</taxon>
        <taxon>Pseudomonadati</taxon>
        <taxon>Pseudomonadota</taxon>
        <taxon>Gammaproteobacteria</taxon>
        <taxon>Moraxellales</taxon>
        <taxon>Moraxellaceae</taxon>
        <taxon>Moraxella</taxon>
    </lineage>
</organism>
<dbReference type="InterPro" id="IPR036286">
    <property type="entry name" value="LexA/Signal_pep-like_sf"/>
</dbReference>
<evidence type="ECO:0000259" key="4">
    <source>
        <dbReference type="PROSITE" id="PS50943"/>
    </source>
</evidence>
<evidence type="ECO:0000256" key="3">
    <source>
        <dbReference type="ARBA" id="ARBA00023163"/>
    </source>
</evidence>
<dbReference type="Pfam" id="PF01381">
    <property type="entry name" value="HTH_3"/>
    <property type="match status" value="1"/>
</dbReference>
<keyword evidence="1" id="KW-0805">Transcription regulation</keyword>
<dbReference type="PROSITE" id="PS50943">
    <property type="entry name" value="HTH_CROC1"/>
    <property type="match status" value="1"/>
</dbReference>
<evidence type="ECO:0000256" key="2">
    <source>
        <dbReference type="ARBA" id="ARBA00023125"/>
    </source>
</evidence>
<evidence type="ECO:0000313" key="7">
    <source>
        <dbReference type="Proteomes" id="UP001163632"/>
    </source>
</evidence>
<dbReference type="InterPro" id="IPR001387">
    <property type="entry name" value="Cro/C1-type_HTH"/>
</dbReference>
<dbReference type="Gene3D" id="2.10.109.10">
    <property type="entry name" value="Umud Fragment, subunit A"/>
    <property type="match status" value="1"/>
</dbReference>
<dbReference type="RefSeq" id="WP_264676781.1">
    <property type="nucleotide sequence ID" value="NZ_CP087791.1"/>
</dbReference>
<dbReference type="Pfam" id="PF00717">
    <property type="entry name" value="Peptidase_S24"/>
    <property type="match status" value="1"/>
</dbReference>
<dbReference type="InterPro" id="IPR010982">
    <property type="entry name" value="Lambda_DNA-bd_dom_sf"/>
</dbReference>
<keyword evidence="7" id="KW-1185">Reference proteome</keyword>
<gene>
    <name evidence="6" type="ORF">LP092_07205</name>
</gene>
<feature type="domain" description="L27" evidence="5">
    <location>
        <begin position="1"/>
        <end position="15"/>
    </location>
</feature>
<dbReference type="EMBL" id="CP087830">
    <property type="protein sequence ID" value="UZA04502.1"/>
    <property type="molecule type" value="Genomic_DNA"/>
</dbReference>
<dbReference type="PROSITE" id="PS51022">
    <property type="entry name" value="L27"/>
    <property type="match status" value="1"/>
</dbReference>
<sequence length="217" mass="24326">MMIHDRIQQKLDEKNLKQADIARATGKSTAAVAKWLSGQNVPKTDSLVKIAQLFGVTPNWLATGQGEMTAKAKQQFDNATPTAVKKTAPLLNSVQAGSFTEIGDSHYDEYLPYFGDYGNDRVYWLKVTGDSMIPDFKEGEYVLINADRQARAGNYVAALEHDKNNATFKKYRPKGFDDNGVEYWHLVPSNDEYPIIDSRYQPFDVLGVAVERNQSLV</sequence>
<evidence type="ECO:0000259" key="5">
    <source>
        <dbReference type="PROSITE" id="PS51022"/>
    </source>
</evidence>
<dbReference type="CDD" id="cd00093">
    <property type="entry name" value="HTH_XRE"/>
    <property type="match status" value="1"/>
</dbReference>
<dbReference type="SUPFAM" id="SSF47413">
    <property type="entry name" value="lambda repressor-like DNA-binding domains"/>
    <property type="match status" value="1"/>
</dbReference>
<dbReference type="PANTHER" id="PTHR40661:SF3">
    <property type="entry name" value="FELS-1 PROPHAGE TRANSCRIPTIONAL REGULATOR"/>
    <property type="match status" value="1"/>
</dbReference>
<evidence type="ECO:0000256" key="1">
    <source>
        <dbReference type="ARBA" id="ARBA00023015"/>
    </source>
</evidence>
<dbReference type="SUPFAM" id="SSF51306">
    <property type="entry name" value="LexA/Signal peptidase"/>
    <property type="match status" value="1"/>
</dbReference>
<dbReference type="InterPro" id="IPR015927">
    <property type="entry name" value="Peptidase_S24_S26A/B/C"/>
</dbReference>
<dbReference type="InterPro" id="IPR004172">
    <property type="entry name" value="L27_dom"/>
</dbReference>
<protein>
    <submittedName>
        <fullName evidence="6">LexA family transcriptional regulator</fullName>
    </submittedName>
</protein>
<keyword evidence="3" id="KW-0804">Transcription</keyword>
<feature type="domain" description="HTH cro/C1-type" evidence="4">
    <location>
        <begin position="7"/>
        <end position="61"/>
    </location>
</feature>
<dbReference type="CDD" id="cd06529">
    <property type="entry name" value="S24_LexA-like"/>
    <property type="match status" value="1"/>
</dbReference>
<evidence type="ECO:0000313" key="6">
    <source>
        <dbReference type="EMBL" id="UZA04502.1"/>
    </source>
</evidence>
<dbReference type="PANTHER" id="PTHR40661">
    <property type="match status" value="1"/>
</dbReference>
<dbReference type="SMART" id="SM00530">
    <property type="entry name" value="HTH_XRE"/>
    <property type="match status" value="1"/>
</dbReference>
<reference evidence="6" key="1">
    <citation type="journal article" date="2022" name="BMC Microbiol.">
        <title>Whole genome sequencing of Moraxella bovis strains from North America reveals two genotypes with different genetic determinants.</title>
        <authorList>
            <person name="Wynn E.L."/>
            <person name="Hille M.M."/>
            <person name="Loy J.D."/>
            <person name="Schuller G."/>
            <person name="Kuhn K.L."/>
            <person name="Dickey A.M."/>
            <person name="Bono J.L."/>
            <person name="Clawson M.L."/>
        </authorList>
    </citation>
    <scope>NUCLEOTIDE SEQUENCE</scope>
    <source>
        <strain evidence="6">SAM102599</strain>
    </source>
</reference>
<keyword evidence="2" id="KW-0238">DNA-binding</keyword>
<dbReference type="Proteomes" id="UP001163632">
    <property type="component" value="Chromosome"/>
</dbReference>
<dbReference type="Gene3D" id="1.10.260.40">
    <property type="entry name" value="lambda repressor-like DNA-binding domains"/>
    <property type="match status" value="1"/>
</dbReference>
<name>A0ABY6MA88_MORBO</name>
<dbReference type="InterPro" id="IPR039418">
    <property type="entry name" value="LexA-like"/>
</dbReference>